<evidence type="ECO:0000313" key="2">
    <source>
        <dbReference type="EMBL" id="KAA0021995.1"/>
    </source>
</evidence>
<keyword evidence="3" id="KW-1185">Reference proteome</keyword>
<dbReference type="RefSeq" id="WP_149431359.1">
    <property type="nucleotide sequence ID" value="NZ_VLNY01000007.1"/>
</dbReference>
<sequence>MVRLTLGGVALVVLAEIVVLATGLRDIVPLVGGAAVAVVLWAFATRLIGSVSPAPAAPWELSPDEALARWRSRTDVMVGRADGTRGDWDRHLRPLLAREFQMTTGHRLNKDPKAMEATGLMVFGDRLWPWVSPTAASFDDREQPGPGTAALDEILTKLERL</sequence>
<accession>A0A5A7SBY2</accession>
<keyword evidence="1" id="KW-1133">Transmembrane helix</keyword>
<feature type="transmembrane region" description="Helical" evidence="1">
    <location>
        <begin position="30"/>
        <end position="49"/>
    </location>
</feature>
<dbReference type="OrthoDB" id="4571146at2"/>
<comment type="caution">
    <text evidence="2">The sequence shown here is derived from an EMBL/GenBank/DDBJ whole genome shotgun (WGS) entry which is preliminary data.</text>
</comment>
<keyword evidence="1" id="KW-0472">Membrane</keyword>
<evidence type="ECO:0000313" key="3">
    <source>
        <dbReference type="Proteomes" id="UP000322244"/>
    </source>
</evidence>
<proteinExistence type="predicted"/>
<organism evidence="2 3">
    <name type="scientific">Antrihabitans cavernicola</name>
    <dbReference type="NCBI Taxonomy" id="2495913"/>
    <lineage>
        <taxon>Bacteria</taxon>
        <taxon>Bacillati</taxon>
        <taxon>Actinomycetota</taxon>
        <taxon>Actinomycetes</taxon>
        <taxon>Mycobacteriales</taxon>
        <taxon>Nocardiaceae</taxon>
        <taxon>Antrihabitans</taxon>
    </lineage>
</organism>
<reference evidence="2 3" key="1">
    <citation type="submission" date="2019-07" db="EMBL/GenBank/DDBJ databases">
        <title>Rhodococcus cavernicolus sp. nov., isolated from a cave.</title>
        <authorList>
            <person name="Lee S.D."/>
        </authorList>
    </citation>
    <scope>NUCLEOTIDE SEQUENCE [LARGE SCALE GENOMIC DNA]</scope>
    <source>
        <strain evidence="2 3">C1-24</strain>
    </source>
</reference>
<gene>
    <name evidence="2" type="ORF">FOY51_16570</name>
</gene>
<dbReference type="EMBL" id="VLNY01000007">
    <property type="protein sequence ID" value="KAA0021995.1"/>
    <property type="molecule type" value="Genomic_DNA"/>
</dbReference>
<protein>
    <submittedName>
        <fullName evidence="2">Uncharacterized protein</fullName>
    </submittedName>
</protein>
<dbReference type="Proteomes" id="UP000322244">
    <property type="component" value="Unassembled WGS sequence"/>
</dbReference>
<keyword evidence="1" id="KW-0812">Transmembrane</keyword>
<dbReference type="AlphaFoldDB" id="A0A5A7SBY2"/>
<name>A0A5A7SBY2_9NOCA</name>
<evidence type="ECO:0000256" key="1">
    <source>
        <dbReference type="SAM" id="Phobius"/>
    </source>
</evidence>